<gene>
    <name evidence="1" type="ORF">EEDITHA_LOCUS20712</name>
</gene>
<dbReference type="Proteomes" id="UP001153954">
    <property type="component" value="Unassembled WGS sequence"/>
</dbReference>
<protein>
    <recommendedName>
        <fullName evidence="3">Reverse transcriptase domain-containing protein</fullName>
    </recommendedName>
</protein>
<name>A0AAU9V3J9_EUPED</name>
<evidence type="ECO:0000313" key="2">
    <source>
        <dbReference type="Proteomes" id="UP001153954"/>
    </source>
</evidence>
<accession>A0AAU9V3J9</accession>
<organism evidence="1 2">
    <name type="scientific">Euphydryas editha</name>
    <name type="common">Edith's checkerspot</name>
    <dbReference type="NCBI Taxonomy" id="104508"/>
    <lineage>
        <taxon>Eukaryota</taxon>
        <taxon>Metazoa</taxon>
        <taxon>Ecdysozoa</taxon>
        <taxon>Arthropoda</taxon>
        <taxon>Hexapoda</taxon>
        <taxon>Insecta</taxon>
        <taxon>Pterygota</taxon>
        <taxon>Neoptera</taxon>
        <taxon>Endopterygota</taxon>
        <taxon>Lepidoptera</taxon>
        <taxon>Glossata</taxon>
        <taxon>Ditrysia</taxon>
        <taxon>Papilionoidea</taxon>
        <taxon>Nymphalidae</taxon>
        <taxon>Nymphalinae</taxon>
        <taxon>Euphydryas</taxon>
    </lineage>
</organism>
<reference evidence="1" key="1">
    <citation type="submission" date="2022-03" db="EMBL/GenBank/DDBJ databases">
        <authorList>
            <person name="Tunstrom K."/>
        </authorList>
    </citation>
    <scope>NUCLEOTIDE SEQUENCE</scope>
</reference>
<proteinExistence type="predicted"/>
<evidence type="ECO:0008006" key="3">
    <source>
        <dbReference type="Google" id="ProtNLM"/>
    </source>
</evidence>
<dbReference type="AlphaFoldDB" id="A0AAU9V3J9"/>
<comment type="caution">
    <text evidence="1">The sequence shown here is derived from an EMBL/GenBank/DDBJ whole genome shotgun (WGS) entry which is preliminary data.</text>
</comment>
<evidence type="ECO:0000313" key="1">
    <source>
        <dbReference type="EMBL" id="CAH2106595.1"/>
    </source>
</evidence>
<sequence>MDSEIGRRIANAWKRFWTLKEVLKGNQYNMAIKRKIYNTCILPILTYGCQTWATTHKHGQKLITCQRAMERSMLGYTKRDRKRAEDIRKITKVENVILKT</sequence>
<keyword evidence="2" id="KW-1185">Reference proteome</keyword>
<dbReference type="EMBL" id="CAKOGL010000029">
    <property type="protein sequence ID" value="CAH2106595.1"/>
    <property type="molecule type" value="Genomic_DNA"/>
</dbReference>